<dbReference type="PANTHER" id="PTHR11085:SF4">
    <property type="entry name" value="NAD-DEPENDENT PROTEIN DEACYLASE"/>
    <property type="match status" value="1"/>
</dbReference>
<feature type="binding site" evidence="4">
    <location>
        <position position="134"/>
    </location>
    <ligand>
        <name>Zn(2+)</name>
        <dbReference type="ChEBI" id="CHEBI:29105"/>
    </ligand>
</feature>
<dbReference type="GO" id="GO:0017136">
    <property type="term" value="F:histone deacetylase activity, NAD-dependent"/>
    <property type="evidence" value="ECO:0007669"/>
    <property type="project" value="TreeGrafter"/>
</dbReference>
<dbReference type="Pfam" id="PF02146">
    <property type="entry name" value="SIR2"/>
    <property type="match status" value="1"/>
</dbReference>
<dbReference type="AlphaFoldDB" id="W0FJX1"/>
<dbReference type="InterPro" id="IPR050134">
    <property type="entry name" value="NAD-dep_sirtuin_deacylases"/>
</dbReference>
<dbReference type="Gene3D" id="3.40.50.1220">
    <property type="entry name" value="TPP-binding domain"/>
    <property type="match status" value="1"/>
</dbReference>
<feature type="active site" description="Proton acceptor" evidence="4">
    <location>
        <position position="126"/>
    </location>
</feature>
<protein>
    <recommendedName>
        <fullName evidence="1">protein acetyllysine N-acetyltransferase</fullName>
        <ecNumber evidence="1">2.3.1.286</ecNumber>
    </recommendedName>
</protein>
<evidence type="ECO:0000256" key="1">
    <source>
        <dbReference type="ARBA" id="ARBA00012928"/>
    </source>
</evidence>
<evidence type="ECO:0000256" key="2">
    <source>
        <dbReference type="ARBA" id="ARBA00022679"/>
    </source>
</evidence>
<dbReference type="PROSITE" id="PS50305">
    <property type="entry name" value="SIRTUIN"/>
    <property type="match status" value="1"/>
</dbReference>
<dbReference type="EC" id="2.3.1.286" evidence="1"/>
<evidence type="ECO:0000256" key="4">
    <source>
        <dbReference type="PROSITE-ProRule" id="PRU00236"/>
    </source>
</evidence>
<keyword evidence="2" id="KW-0808">Transferase</keyword>
<keyword evidence="4" id="KW-0862">Zinc</keyword>
<dbReference type="GO" id="GO:0070403">
    <property type="term" value="F:NAD+ binding"/>
    <property type="evidence" value="ECO:0007669"/>
    <property type="project" value="InterPro"/>
</dbReference>
<dbReference type="EMBL" id="KC246822">
    <property type="protein sequence ID" value="AHF25168.1"/>
    <property type="molecule type" value="Genomic_DNA"/>
</dbReference>
<organism evidence="6">
    <name type="scientific">uncultured bacterium Contig87</name>
    <dbReference type="NCBI Taxonomy" id="1393621"/>
    <lineage>
        <taxon>Bacteria</taxon>
        <taxon>environmental samples</taxon>
    </lineage>
</organism>
<dbReference type="NCBIfam" id="NF001752">
    <property type="entry name" value="PRK00481.1-1"/>
    <property type="match status" value="1"/>
</dbReference>
<evidence type="ECO:0000259" key="5">
    <source>
        <dbReference type="PROSITE" id="PS50305"/>
    </source>
</evidence>
<evidence type="ECO:0000256" key="3">
    <source>
        <dbReference type="ARBA" id="ARBA00023027"/>
    </source>
</evidence>
<sequence>MTEEKKAVLEKLAEIIRHSRRIVFFGGAGVSTASGIPDFRSAEGLYTEEENGLNPEMILSKSFFYLQTEAFFDFYRKHMLFPDARPNAAHCFLYELEKRDRLRGIVTQNIDGLHRAAGNIRVYELHGNVHENYCMECNASYPMEHILRSSGIPHCECGGVIKPNVVLYGEPLEKYVCIGARREITNADTLIVAGTSLSVEPAASFTEDFRGKHLVVINREPTPADGRAELVIRGDAAEVCEWLMNRISH</sequence>
<feature type="binding site" evidence="4">
    <location>
        <position position="157"/>
    </location>
    <ligand>
        <name>Zn(2+)</name>
        <dbReference type="ChEBI" id="CHEBI:29105"/>
    </ligand>
</feature>
<accession>W0FJX1</accession>
<dbReference type="InterPro" id="IPR003000">
    <property type="entry name" value="Sirtuin"/>
</dbReference>
<feature type="binding site" evidence="4">
    <location>
        <position position="137"/>
    </location>
    <ligand>
        <name>Zn(2+)</name>
        <dbReference type="ChEBI" id="CHEBI:29105"/>
    </ligand>
</feature>
<dbReference type="InterPro" id="IPR029035">
    <property type="entry name" value="DHS-like_NAD/FAD-binding_dom"/>
</dbReference>
<keyword evidence="4" id="KW-0479">Metal-binding</keyword>
<feature type="domain" description="Deacetylase sirtuin-type" evidence="5">
    <location>
        <begin position="2"/>
        <end position="249"/>
    </location>
</feature>
<dbReference type="InterPro" id="IPR026591">
    <property type="entry name" value="Sirtuin_cat_small_dom_sf"/>
</dbReference>
<keyword evidence="3" id="KW-0520">NAD</keyword>
<dbReference type="GO" id="GO:0046872">
    <property type="term" value="F:metal ion binding"/>
    <property type="evidence" value="ECO:0007669"/>
    <property type="project" value="UniProtKB-KW"/>
</dbReference>
<dbReference type="PANTHER" id="PTHR11085">
    <property type="entry name" value="NAD-DEPENDENT PROTEIN DEACYLASE SIRTUIN-5, MITOCHONDRIAL-RELATED"/>
    <property type="match status" value="1"/>
</dbReference>
<feature type="binding site" evidence="4">
    <location>
        <position position="155"/>
    </location>
    <ligand>
        <name>Zn(2+)</name>
        <dbReference type="ChEBI" id="CHEBI:29105"/>
    </ligand>
</feature>
<name>W0FJX1_9BACT</name>
<evidence type="ECO:0000313" key="6">
    <source>
        <dbReference type="EMBL" id="AHF25168.1"/>
    </source>
</evidence>
<dbReference type="Gene3D" id="3.30.1600.10">
    <property type="entry name" value="SIR2/SIRT2 'Small Domain"/>
    <property type="match status" value="1"/>
</dbReference>
<reference evidence="6" key="1">
    <citation type="journal article" date="2013" name="PLoS ONE">
        <title>Metagenomic insights into the carbohydrate-active enzymes carried by the microorganisms adhering to solid digesta in the rumen of cows.</title>
        <authorList>
            <person name="Wang L."/>
            <person name="Hatem A."/>
            <person name="Catalyurek U.V."/>
            <person name="Morrison M."/>
            <person name="Yu Z."/>
        </authorList>
    </citation>
    <scope>NUCLEOTIDE SEQUENCE</scope>
</reference>
<dbReference type="InterPro" id="IPR026590">
    <property type="entry name" value="Ssirtuin_cat_dom"/>
</dbReference>
<proteinExistence type="predicted"/>
<dbReference type="SUPFAM" id="SSF52467">
    <property type="entry name" value="DHS-like NAD/FAD-binding domain"/>
    <property type="match status" value="1"/>
</dbReference>